<accession>A0AAN7CWS0</accession>
<dbReference type="AlphaFoldDB" id="A0AAN7CWS0"/>
<gene>
    <name evidence="2" type="ORF">C7999DRAFT_12386</name>
</gene>
<comment type="caution">
    <text evidence="2">The sequence shown here is derived from an EMBL/GenBank/DDBJ whole genome shotgun (WGS) entry which is preliminary data.</text>
</comment>
<evidence type="ECO:0000313" key="2">
    <source>
        <dbReference type="EMBL" id="KAK4249824.1"/>
    </source>
</evidence>
<sequence>MVVLRIHEKVGSRRFSNMPSAKALASPVRKCPITGAALPNFFLQRFALVAHPETKKPWFLPRDLETKAPVNHQTVEAQAQEGASHPGHESTEASPLETAQQTPKYTGTGQIEPTPGTRSIQKPGPSAYTLSSQRLLQELQHEKSPYSKLYKKLLRMSDHGNTKLGSLITTATWRHDMDIVVLELLRRRVVEGLCHFSKISEKADRRKYILKCESWDEVKDLKHRGCLLYLGTPNMMSSEPTSGYVPPRLATMDLGPVRYGSKLAVHNLCELLGEEHVAHLRQESELPREGSLYLLGRQATVNLQMILWKLQGYMVWKQGQQQDMPKKVVQKD</sequence>
<protein>
    <submittedName>
        <fullName evidence="2">Uncharacterized protein</fullName>
    </submittedName>
</protein>
<evidence type="ECO:0000256" key="1">
    <source>
        <dbReference type="SAM" id="MobiDB-lite"/>
    </source>
</evidence>
<name>A0AAN7CWS0_9PEZI</name>
<reference evidence="2" key="1">
    <citation type="journal article" date="2023" name="Mol. Phylogenet. Evol.">
        <title>Genome-scale phylogeny and comparative genomics of the fungal order Sordariales.</title>
        <authorList>
            <person name="Hensen N."/>
            <person name="Bonometti L."/>
            <person name="Westerberg I."/>
            <person name="Brannstrom I.O."/>
            <person name="Guillou S."/>
            <person name="Cros-Aarteil S."/>
            <person name="Calhoun S."/>
            <person name="Haridas S."/>
            <person name="Kuo A."/>
            <person name="Mondo S."/>
            <person name="Pangilinan J."/>
            <person name="Riley R."/>
            <person name="LaButti K."/>
            <person name="Andreopoulos B."/>
            <person name="Lipzen A."/>
            <person name="Chen C."/>
            <person name="Yan M."/>
            <person name="Daum C."/>
            <person name="Ng V."/>
            <person name="Clum A."/>
            <person name="Steindorff A."/>
            <person name="Ohm R.A."/>
            <person name="Martin F."/>
            <person name="Silar P."/>
            <person name="Natvig D.O."/>
            <person name="Lalanne C."/>
            <person name="Gautier V."/>
            <person name="Ament-Velasquez S.L."/>
            <person name="Kruys A."/>
            <person name="Hutchinson M.I."/>
            <person name="Powell A.J."/>
            <person name="Barry K."/>
            <person name="Miller A.N."/>
            <person name="Grigoriev I.V."/>
            <person name="Debuchy R."/>
            <person name="Gladieux P."/>
            <person name="Hiltunen Thoren M."/>
            <person name="Johannesson H."/>
        </authorList>
    </citation>
    <scope>NUCLEOTIDE SEQUENCE</scope>
    <source>
        <strain evidence="2">CBS 359.72</strain>
    </source>
</reference>
<dbReference type="Proteomes" id="UP001303647">
    <property type="component" value="Unassembled WGS sequence"/>
</dbReference>
<feature type="region of interest" description="Disordered" evidence="1">
    <location>
        <begin position="78"/>
        <end position="127"/>
    </location>
</feature>
<organism evidence="2 3">
    <name type="scientific">Corynascus novoguineensis</name>
    <dbReference type="NCBI Taxonomy" id="1126955"/>
    <lineage>
        <taxon>Eukaryota</taxon>
        <taxon>Fungi</taxon>
        <taxon>Dikarya</taxon>
        <taxon>Ascomycota</taxon>
        <taxon>Pezizomycotina</taxon>
        <taxon>Sordariomycetes</taxon>
        <taxon>Sordariomycetidae</taxon>
        <taxon>Sordariales</taxon>
        <taxon>Chaetomiaceae</taxon>
        <taxon>Corynascus</taxon>
    </lineage>
</organism>
<evidence type="ECO:0000313" key="3">
    <source>
        <dbReference type="Proteomes" id="UP001303647"/>
    </source>
</evidence>
<keyword evidence="3" id="KW-1185">Reference proteome</keyword>
<reference evidence="2" key="2">
    <citation type="submission" date="2023-05" db="EMBL/GenBank/DDBJ databases">
        <authorList>
            <consortium name="Lawrence Berkeley National Laboratory"/>
            <person name="Steindorff A."/>
            <person name="Hensen N."/>
            <person name="Bonometti L."/>
            <person name="Westerberg I."/>
            <person name="Brannstrom I.O."/>
            <person name="Guillou S."/>
            <person name="Cros-Aarteil S."/>
            <person name="Calhoun S."/>
            <person name="Haridas S."/>
            <person name="Kuo A."/>
            <person name="Mondo S."/>
            <person name="Pangilinan J."/>
            <person name="Riley R."/>
            <person name="Labutti K."/>
            <person name="Andreopoulos B."/>
            <person name="Lipzen A."/>
            <person name="Chen C."/>
            <person name="Yanf M."/>
            <person name="Daum C."/>
            <person name="Ng V."/>
            <person name="Clum A."/>
            <person name="Ohm R."/>
            <person name="Martin F."/>
            <person name="Silar P."/>
            <person name="Natvig D."/>
            <person name="Lalanne C."/>
            <person name="Gautier V."/>
            <person name="Ament-Velasquez S.L."/>
            <person name="Kruys A."/>
            <person name="Hutchinson M.I."/>
            <person name="Powell A.J."/>
            <person name="Barry K."/>
            <person name="Miller A.N."/>
            <person name="Grigoriev I.V."/>
            <person name="Debuchy R."/>
            <person name="Gladieux P."/>
            <person name="Thoren M.H."/>
            <person name="Johannesson H."/>
        </authorList>
    </citation>
    <scope>NUCLEOTIDE SEQUENCE</scope>
    <source>
        <strain evidence="2">CBS 359.72</strain>
    </source>
</reference>
<dbReference type="EMBL" id="MU857619">
    <property type="protein sequence ID" value="KAK4249824.1"/>
    <property type="molecule type" value="Genomic_DNA"/>
</dbReference>
<proteinExistence type="predicted"/>
<feature type="compositionally biased region" description="Polar residues" evidence="1">
    <location>
        <begin position="97"/>
        <end position="120"/>
    </location>
</feature>